<keyword evidence="3" id="KW-0560">Oxidoreductase</keyword>
<proteinExistence type="inferred from homology"/>
<organism evidence="3 4">
    <name type="scientific">Variovorax ginsengisoli</name>
    <dbReference type="NCBI Taxonomy" id="363844"/>
    <lineage>
        <taxon>Bacteria</taxon>
        <taxon>Pseudomonadati</taxon>
        <taxon>Pseudomonadota</taxon>
        <taxon>Betaproteobacteria</taxon>
        <taxon>Burkholderiales</taxon>
        <taxon>Comamonadaceae</taxon>
        <taxon>Variovorax</taxon>
    </lineage>
</organism>
<dbReference type="InterPro" id="IPR002347">
    <property type="entry name" value="SDR_fam"/>
</dbReference>
<dbReference type="NCBIfam" id="NF005559">
    <property type="entry name" value="PRK07231.1"/>
    <property type="match status" value="1"/>
</dbReference>
<dbReference type="PRINTS" id="PR00081">
    <property type="entry name" value="GDHRDH"/>
</dbReference>
<evidence type="ECO:0000259" key="2">
    <source>
        <dbReference type="SMART" id="SM00822"/>
    </source>
</evidence>
<comment type="caution">
    <text evidence="3">The sequence shown here is derived from an EMBL/GenBank/DDBJ whole genome shotgun (WGS) entry which is preliminary data.</text>
</comment>
<evidence type="ECO:0000313" key="3">
    <source>
        <dbReference type="EMBL" id="MDP9900551.1"/>
    </source>
</evidence>
<reference evidence="3 4" key="1">
    <citation type="submission" date="2023-07" db="EMBL/GenBank/DDBJ databases">
        <title>Sorghum-associated microbial communities from plants grown in Nebraska, USA.</title>
        <authorList>
            <person name="Schachtman D."/>
        </authorList>
    </citation>
    <scope>NUCLEOTIDE SEQUENCE [LARGE SCALE GENOMIC DNA]</scope>
    <source>
        <strain evidence="3 4">DS1607</strain>
    </source>
</reference>
<feature type="domain" description="Ketoreductase" evidence="2">
    <location>
        <begin position="22"/>
        <end position="203"/>
    </location>
</feature>
<sequence>MQLQTSTGAPAATATQGRLAGRHVLLTGAGGGIGLAIARACIAEGARCSVVDRAPSAPEAVQALVAARPGTLAYIAADVTDLADIARLVSEAQAHFGPIHTLVNNAAVFDMAPLLDADTASFDLLFAVNVKGMFFVMQAVLRHMVEAGTPGASVVNLASQAGRRGEALVAHYCATKAAVISYTQSAALAMAPHGIRVNGISPGVVDTPMWANVDALFAKYENLPIGEKKRQVGLAVPLGRMGTPDDMAGAVVFLASDEARYITAQTLNVDGGSVMS</sequence>
<keyword evidence="4" id="KW-1185">Reference proteome</keyword>
<dbReference type="SMART" id="SM00822">
    <property type="entry name" value="PKS_KR"/>
    <property type="match status" value="1"/>
</dbReference>
<dbReference type="InterPro" id="IPR057326">
    <property type="entry name" value="KR_dom"/>
</dbReference>
<dbReference type="EMBL" id="JAUSRO010000008">
    <property type="protein sequence ID" value="MDP9900551.1"/>
    <property type="molecule type" value="Genomic_DNA"/>
</dbReference>
<dbReference type="Pfam" id="PF13561">
    <property type="entry name" value="adh_short_C2"/>
    <property type="match status" value="1"/>
</dbReference>
<evidence type="ECO:0000256" key="1">
    <source>
        <dbReference type="ARBA" id="ARBA00006484"/>
    </source>
</evidence>
<dbReference type="RefSeq" id="WP_307690358.1">
    <property type="nucleotide sequence ID" value="NZ_JAUSRO010000008.1"/>
</dbReference>
<dbReference type="PANTHER" id="PTHR42760">
    <property type="entry name" value="SHORT-CHAIN DEHYDROGENASES/REDUCTASES FAMILY MEMBER"/>
    <property type="match status" value="1"/>
</dbReference>
<dbReference type="EC" id="1.1.99.21" evidence="3"/>
<dbReference type="InterPro" id="IPR020904">
    <property type="entry name" value="Sc_DH/Rdtase_CS"/>
</dbReference>
<dbReference type="PRINTS" id="PR00080">
    <property type="entry name" value="SDRFAMILY"/>
</dbReference>
<dbReference type="Gene3D" id="3.40.50.720">
    <property type="entry name" value="NAD(P)-binding Rossmann-like Domain"/>
    <property type="match status" value="1"/>
</dbReference>
<dbReference type="Proteomes" id="UP001226867">
    <property type="component" value="Unassembled WGS sequence"/>
</dbReference>
<dbReference type="GO" id="GO:0047833">
    <property type="term" value="F:D-sorbitol dehydrogenase (acceptor) activity"/>
    <property type="evidence" value="ECO:0007669"/>
    <property type="project" value="UniProtKB-EC"/>
</dbReference>
<evidence type="ECO:0000313" key="4">
    <source>
        <dbReference type="Proteomes" id="UP001226867"/>
    </source>
</evidence>
<dbReference type="InterPro" id="IPR036291">
    <property type="entry name" value="NAD(P)-bd_dom_sf"/>
</dbReference>
<dbReference type="SUPFAM" id="SSF51735">
    <property type="entry name" value="NAD(P)-binding Rossmann-fold domains"/>
    <property type="match status" value="1"/>
</dbReference>
<comment type="similarity">
    <text evidence="1">Belongs to the short-chain dehydrogenases/reductases (SDR) family.</text>
</comment>
<name>A0ABT9S877_9BURK</name>
<protein>
    <submittedName>
        <fullName evidence="3">D-sorbitol dehydrogenase (Acceptor)</fullName>
        <ecNumber evidence="3">1.1.99.21</ecNumber>
    </submittedName>
</protein>
<dbReference type="PROSITE" id="PS00061">
    <property type="entry name" value="ADH_SHORT"/>
    <property type="match status" value="1"/>
</dbReference>
<dbReference type="NCBIfam" id="NF005472">
    <property type="entry name" value="PRK07067.1"/>
    <property type="match status" value="1"/>
</dbReference>
<gene>
    <name evidence="3" type="ORF">J2W36_002817</name>
</gene>
<accession>A0ABT9S877</accession>